<name>A0A1H5X8W7_XYLRU</name>
<dbReference type="Pfam" id="PF13571">
    <property type="entry name" value="DUF4133"/>
    <property type="match status" value="1"/>
</dbReference>
<feature type="transmembrane region" description="Helical" evidence="1">
    <location>
        <begin position="30"/>
        <end position="48"/>
    </location>
</feature>
<dbReference type="RefSeq" id="WP_094422096.1">
    <property type="nucleotide sequence ID" value="NZ_FNUV01000008.1"/>
</dbReference>
<proteinExistence type="predicted"/>
<gene>
    <name evidence="2" type="ORF">SAMN05216354_2711</name>
</gene>
<dbReference type="InterPro" id="IPR025407">
    <property type="entry name" value="DUF4133"/>
</dbReference>
<evidence type="ECO:0008006" key="4">
    <source>
        <dbReference type="Google" id="ProtNLM"/>
    </source>
</evidence>
<keyword evidence="1" id="KW-1133">Transmembrane helix</keyword>
<dbReference type="AlphaFoldDB" id="A0A1H5X8W7"/>
<sequence length="98" mass="10769">MAQETDNYTDYPMFKGLQRPLEFMGLQGRYITWAAITAAVGILGFMLVYALTGFIIGLAFAVLSISTGVGIIMVKQRRGLHSKKADKGVFVYATLCKL</sequence>
<evidence type="ECO:0000313" key="3">
    <source>
        <dbReference type="Proteomes" id="UP000236735"/>
    </source>
</evidence>
<organism evidence="2 3">
    <name type="scientific">Xylanibacter ruminicola</name>
    <name type="common">Prevotella ruminicola</name>
    <dbReference type="NCBI Taxonomy" id="839"/>
    <lineage>
        <taxon>Bacteria</taxon>
        <taxon>Pseudomonadati</taxon>
        <taxon>Bacteroidota</taxon>
        <taxon>Bacteroidia</taxon>
        <taxon>Bacteroidales</taxon>
        <taxon>Prevotellaceae</taxon>
        <taxon>Xylanibacter</taxon>
    </lineage>
</organism>
<reference evidence="2 3" key="1">
    <citation type="submission" date="2016-10" db="EMBL/GenBank/DDBJ databases">
        <authorList>
            <person name="de Groot N.N."/>
        </authorList>
    </citation>
    <scope>NUCLEOTIDE SEQUENCE [LARGE SCALE GENOMIC DNA]</scope>
    <source>
        <strain evidence="2 3">AR32</strain>
    </source>
</reference>
<dbReference type="Proteomes" id="UP000236735">
    <property type="component" value="Unassembled WGS sequence"/>
</dbReference>
<keyword evidence="1" id="KW-0472">Membrane</keyword>
<feature type="transmembrane region" description="Helical" evidence="1">
    <location>
        <begin position="54"/>
        <end position="74"/>
    </location>
</feature>
<protein>
    <recommendedName>
        <fullName evidence="4">DUF4133 domain-containing protein</fullName>
    </recommendedName>
</protein>
<evidence type="ECO:0000313" key="2">
    <source>
        <dbReference type="EMBL" id="SEG08194.1"/>
    </source>
</evidence>
<accession>A0A1H5X8W7</accession>
<keyword evidence="1" id="KW-0812">Transmembrane</keyword>
<evidence type="ECO:0000256" key="1">
    <source>
        <dbReference type="SAM" id="Phobius"/>
    </source>
</evidence>
<dbReference type="EMBL" id="FNUV01000008">
    <property type="protein sequence ID" value="SEG08194.1"/>
    <property type="molecule type" value="Genomic_DNA"/>
</dbReference>